<dbReference type="Proteomes" id="UP000606935">
    <property type="component" value="Unassembled WGS sequence"/>
</dbReference>
<reference evidence="1" key="1">
    <citation type="journal article" date="2014" name="Int. J. Syst. Evol. Microbiol.">
        <title>Complete genome sequence of Corynebacterium casei LMG S-19264T (=DSM 44701T), isolated from a smear-ripened cheese.</title>
        <authorList>
            <consortium name="US DOE Joint Genome Institute (JGI-PGF)"/>
            <person name="Walter F."/>
            <person name="Albersmeier A."/>
            <person name="Kalinowski J."/>
            <person name="Ruckert C."/>
        </authorList>
    </citation>
    <scope>NUCLEOTIDE SEQUENCE</scope>
    <source>
        <strain evidence="1">CGMCC 1.7086</strain>
    </source>
</reference>
<evidence type="ECO:0008006" key="3">
    <source>
        <dbReference type="Google" id="ProtNLM"/>
    </source>
</evidence>
<proteinExistence type="predicted"/>
<comment type="caution">
    <text evidence="1">The sequence shown here is derived from an EMBL/GenBank/DDBJ whole genome shotgun (WGS) entry which is preliminary data.</text>
</comment>
<dbReference type="EMBL" id="BMLS01000004">
    <property type="protein sequence ID" value="GGO71731.1"/>
    <property type="molecule type" value="Genomic_DNA"/>
</dbReference>
<sequence>MWQTEDFWQFSLALYQKRGALCLQLQDSYAMNVNLVLLCLYLQQHGMGISQASLPALINSLASTEQVITPLRAVRRQVKGLDGLAYQHLLDAELQLEKRQQADLIQCLNRLPVADLGEDNLVLYASVVQPQMPSELTALIAQLQTDAKVDRGQSELPQQRVK</sequence>
<dbReference type="NCBIfam" id="TIGR02444">
    <property type="entry name" value="TIGR02444 family protein"/>
    <property type="match status" value="1"/>
</dbReference>
<name>A0A918DKY9_9ALTE</name>
<gene>
    <name evidence="1" type="ORF">GCM10010982_28230</name>
</gene>
<reference evidence="1" key="2">
    <citation type="submission" date="2020-09" db="EMBL/GenBank/DDBJ databases">
        <authorList>
            <person name="Sun Q."/>
            <person name="Zhou Y."/>
        </authorList>
    </citation>
    <scope>NUCLEOTIDE SEQUENCE</scope>
    <source>
        <strain evidence="1">CGMCC 1.7086</strain>
    </source>
</reference>
<dbReference type="RefSeq" id="WP_188696444.1">
    <property type="nucleotide sequence ID" value="NZ_BMLS01000004.1"/>
</dbReference>
<dbReference type="Pfam" id="PF09523">
    <property type="entry name" value="DUF2390"/>
    <property type="match status" value="1"/>
</dbReference>
<protein>
    <recommendedName>
        <fullName evidence="3">TIGR02444 family protein</fullName>
    </recommendedName>
</protein>
<dbReference type="InterPro" id="IPR012659">
    <property type="entry name" value="CHP02444"/>
</dbReference>
<organism evidence="1 2">
    <name type="scientific">Bowmanella pacifica</name>
    <dbReference type="NCBI Taxonomy" id="502051"/>
    <lineage>
        <taxon>Bacteria</taxon>
        <taxon>Pseudomonadati</taxon>
        <taxon>Pseudomonadota</taxon>
        <taxon>Gammaproteobacteria</taxon>
        <taxon>Alteromonadales</taxon>
        <taxon>Alteromonadaceae</taxon>
        <taxon>Bowmanella</taxon>
    </lineage>
</organism>
<evidence type="ECO:0000313" key="1">
    <source>
        <dbReference type="EMBL" id="GGO71731.1"/>
    </source>
</evidence>
<dbReference type="AlphaFoldDB" id="A0A918DKY9"/>
<evidence type="ECO:0000313" key="2">
    <source>
        <dbReference type="Proteomes" id="UP000606935"/>
    </source>
</evidence>
<accession>A0A918DKY9</accession>
<keyword evidence="2" id="KW-1185">Reference proteome</keyword>